<organism evidence="2 3">
    <name type="scientific">Fusarium culmorum</name>
    <dbReference type="NCBI Taxonomy" id="5516"/>
    <lineage>
        <taxon>Eukaryota</taxon>
        <taxon>Fungi</taxon>
        <taxon>Dikarya</taxon>
        <taxon>Ascomycota</taxon>
        <taxon>Pezizomycotina</taxon>
        <taxon>Sordariomycetes</taxon>
        <taxon>Hypocreomycetidae</taxon>
        <taxon>Hypocreales</taxon>
        <taxon>Nectriaceae</taxon>
        <taxon>Fusarium</taxon>
    </lineage>
</organism>
<protein>
    <recommendedName>
        <fullName evidence="4">HNH nuclease domain-containing protein</fullName>
    </recommendedName>
</protein>
<keyword evidence="3" id="KW-1185">Reference proteome</keyword>
<feature type="compositionally biased region" description="Acidic residues" evidence="1">
    <location>
        <begin position="1"/>
        <end position="10"/>
    </location>
</feature>
<evidence type="ECO:0008006" key="4">
    <source>
        <dbReference type="Google" id="ProtNLM"/>
    </source>
</evidence>
<evidence type="ECO:0000313" key="2">
    <source>
        <dbReference type="EMBL" id="PTD08706.1"/>
    </source>
</evidence>
<dbReference type="AlphaFoldDB" id="A0A2T4GYS0"/>
<dbReference type="OrthoDB" id="5416097at2759"/>
<feature type="compositionally biased region" description="Polar residues" evidence="1">
    <location>
        <begin position="12"/>
        <end position="24"/>
    </location>
</feature>
<comment type="caution">
    <text evidence="2">The sequence shown here is derived from an EMBL/GenBank/DDBJ whole genome shotgun (WGS) entry which is preliminary data.</text>
</comment>
<gene>
    <name evidence="2" type="ORF">FCULG_00011121</name>
</gene>
<dbReference type="EMBL" id="PVEM01000004">
    <property type="protein sequence ID" value="PTD08706.1"/>
    <property type="molecule type" value="Genomic_DNA"/>
</dbReference>
<evidence type="ECO:0000313" key="3">
    <source>
        <dbReference type="Proteomes" id="UP000241587"/>
    </source>
</evidence>
<dbReference type="Proteomes" id="UP000241587">
    <property type="component" value="Unassembled WGS sequence"/>
</dbReference>
<accession>A0A2T4GYS0</accession>
<name>A0A2T4GYS0_FUSCU</name>
<proteinExistence type="predicted"/>
<dbReference type="OMA" id="ANMWERG"/>
<evidence type="ECO:0000256" key="1">
    <source>
        <dbReference type="SAM" id="MobiDB-lite"/>
    </source>
</evidence>
<sequence length="373" mass="42172">MDSQGEEVESADQPQQPETNIVQESETNIIRDALIVLVNQKLDVIKRIVNKTPPNGHYHLLTMSDFMLDENPNPNGGIVDELQPSNPPVQPLPTFQIDPDYNVSGFDNQVQTSIFPPDIEAPINPFPLAAQGYPLVPAAQTNPIALESQTNPPAPLLNALHFATLLHMPMHILELIAKQPVNDPIRDLGTLYTAIQQIHEWSTQSSFPLGFKYPHISSPEESPERQKCLEYDNQRCIVTGHKIKTSCHVIPLCRRSLPGGAGHRLERIRSIMDYLVGFSHLSRDVESQELLGMLAAEVDIPKMYWNLITLTPGIANMWERGMFAFRWLHHTRIVADPWSHIGKVRITLEFVWMPFNTSRWRLAPFDLNEAQGL</sequence>
<reference evidence="2 3" key="1">
    <citation type="submission" date="2018-02" db="EMBL/GenBank/DDBJ databases">
        <title>Fusarium culmorum secondary metabolites in fungal-bacterial-plant interactions.</title>
        <authorList>
            <person name="Schmidt R."/>
        </authorList>
    </citation>
    <scope>NUCLEOTIDE SEQUENCE [LARGE SCALE GENOMIC DNA]</scope>
    <source>
        <strain evidence="2 3">PV</strain>
    </source>
</reference>
<feature type="region of interest" description="Disordered" evidence="1">
    <location>
        <begin position="1"/>
        <end position="24"/>
    </location>
</feature>